<dbReference type="SUPFAM" id="SSF55729">
    <property type="entry name" value="Acyl-CoA N-acyltransferases (Nat)"/>
    <property type="match status" value="1"/>
</dbReference>
<dbReference type="PROSITE" id="PS51186">
    <property type="entry name" value="GNAT"/>
    <property type="match status" value="1"/>
</dbReference>
<feature type="domain" description="N-acetyltransferase" evidence="1">
    <location>
        <begin position="4"/>
        <end position="140"/>
    </location>
</feature>
<name>A0ABP8D8K4_9ACTN</name>
<dbReference type="Gene3D" id="3.40.630.30">
    <property type="match status" value="1"/>
</dbReference>
<dbReference type="InterPro" id="IPR000182">
    <property type="entry name" value="GNAT_dom"/>
</dbReference>
<gene>
    <name evidence="2" type="primary">aac(2')-Ic</name>
    <name evidence="2" type="ORF">GCM10022255_036100</name>
</gene>
<dbReference type="Pfam" id="PF13527">
    <property type="entry name" value="Acetyltransf_9"/>
    <property type="match status" value="1"/>
</dbReference>
<dbReference type="InterPro" id="IPR016181">
    <property type="entry name" value="Acyl_CoA_acyltransferase"/>
</dbReference>
<dbReference type="RefSeq" id="WP_345128094.1">
    <property type="nucleotide sequence ID" value="NZ_BAABAT010000008.1"/>
</dbReference>
<evidence type="ECO:0000259" key="1">
    <source>
        <dbReference type="PROSITE" id="PS51186"/>
    </source>
</evidence>
<accession>A0ABP8D8K4</accession>
<dbReference type="CDD" id="cd04301">
    <property type="entry name" value="NAT_SF"/>
    <property type="match status" value="1"/>
</dbReference>
<sequence length="173" mass="18142">MRTVHTADLTAGERAQLRTVLDAAFAGRFDDADWAHALGGLHVLFEAGGRIVAHAAVVQRAMLVGGVPVRAGYVEAVAVHPDHQRLGYATAVMDEVERIILAAYDIGALSASAAGAGLYARRGWVRWPGTTAVLGPKGLRATPGDDGSTYVLPVTALPLEGVLACDFRAGDDW</sequence>
<comment type="caution">
    <text evidence="2">The sequence shown here is derived from an EMBL/GenBank/DDBJ whole genome shotgun (WGS) entry which is preliminary data.</text>
</comment>
<dbReference type="Proteomes" id="UP001500620">
    <property type="component" value="Unassembled WGS sequence"/>
</dbReference>
<dbReference type="EMBL" id="BAABAT010000008">
    <property type="protein sequence ID" value="GAA4249924.1"/>
    <property type="molecule type" value="Genomic_DNA"/>
</dbReference>
<reference evidence="3" key="1">
    <citation type="journal article" date="2019" name="Int. J. Syst. Evol. Microbiol.">
        <title>The Global Catalogue of Microorganisms (GCM) 10K type strain sequencing project: providing services to taxonomists for standard genome sequencing and annotation.</title>
        <authorList>
            <consortium name="The Broad Institute Genomics Platform"/>
            <consortium name="The Broad Institute Genome Sequencing Center for Infectious Disease"/>
            <person name="Wu L."/>
            <person name="Ma J."/>
        </authorList>
    </citation>
    <scope>NUCLEOTIDE SEQUENCE [LARGE SCALE GENOMIC DNA]</scope>
    <source>
        <strain evidence="3">JCM 17441</strain>
    </source>
</reference>
<protein>
    <submittedName>
        <fullName evidence="2">Aminoglycoside N-acetyltransferase AAC(2')-Ic</fullName>
    </submittedName>
</protein>
<keyword evidence="3" id="KW-1185">Reference proteome</keyword>
<evidence type="ECO:0000313" key="3">
    <source>
        <dbReference type="Proteomes" id="UP001500620"/>
    </source>
</evidence>
<evidence type="ECO:0000313" key="2">
    <source>
        <dbReference type="EMBL" id="GAA4249924.1"/>
    </source>
</evidence>
<proteinExistence type="predicted"/>
<organism evidence="2 3">
    <name type="scientific">Dactylosporangium darangshiense</name>
    <dbReference type="NCBI Taxonomy" id="579108"/>
    <lineage>
        <taxon>Bacteria</taxon>
        <taxon>Bacillati</taxon>
        <taxon>Actinomycetota</taxon>
        <taxon>Actinomycetes</taxon>
        <taxon>Micromonosporales</taxon>
        <taxon>Micromonosporaceae</taxon>
        <taxon>Dactylosporangium</taxon>
    </lineage>
</organism>